<proteinExistence type="predicted"/>
<accession>A0ACC0L4J4</accession>
<keyword evidence="2" id="KW-1185">Reference proteome</keyword>
<evidence type="ECO:0000313" key="1">
    <source>
        <dbReference type="EMBL" id="KAI8523646.1"/>
    </source>
</evidence>
<comment type="caution">
    <text evidence="1">The sequence shown here is derived from an EMBL/GenBank/DDBJ whole genome shotgun (WGS) entry which is preliminary data.</text>
</comment>
<sequence>MLYSRESESTESNPDGTGNFATGAISYLVDALGGAVAYVEGRPMNVSVDVSISFLSMAKPDVSCHLLAPNPHFSSYVFPWFAFYLARLMSWRLPQGFKAGKGGYSGTVILIRNKATGEVVAEGRHSFFSKRTSEL</sequence>
<gene>
    <name evidence="1" type="ORF">RHMOL_Rhmol13G0090400</name>
</gene>
<evidence type="ECO:0000313" key="2">
    <source>
        <dbReference type="Proteomes" id="UP001062846"/>
    </source>
</evidence>
<name>A0ACC0L4J4_RHOML</name>
<organism evidence="1 2">
    <name type="scientific">Rhododendron molle</name>
    <name type="common">Chinese azalea</name>
    <name type="synonym">Azalea mollis</name>
    <dbReference type="NCBI Taxonomy" id="49168"/>
    <lineage>
        <taxon>Eukaryota</taxon>
        <taxon>Viridiplantae</taxon>
        <taxon>Streptophyta</taxon>
        <taxon>Embryophyta</taxon>
        <taxon>Tracheophyta</taxon>
        <taxon>Spermatophyta</taxon>
        <taxon>Magnoliopsida</taxon>
        <taxon>eudicotyledons</taxon>
        <taxon>Gunneridae</taxon>
        <taxon>Pentapetalae</taxon>
        <taxon>asterids</taxon>
        <taxon>Ericales</taxon>
        <taxon>Ericaceae</taxon>
        <taxon>Ericoideae</taxon>
        <taxon>Rhodoreae</taxon>
        <taxon>Rhododendron</taxon>
    </lineage>
</organism>
<dbReference type="EMBL" id="CM046400">
    <property type="protein sequence ID" value="KAI8523646.1"/>
    <property type="molecule type" value="Genomic_DNA"/>
</dbReference>
<dbReference type="Proteomes" id="UP001062846">
    <property type="component" value="Chromosome 13"/>
</dbReference>
<protein>
    <submittedName>
        <fullName evidence="1">Uncharacterized protein</fullName>
    </submittedName>
</protein>
<reference evidence="1" key="1">
    <citation type="submission" date="2022-02" db="EMBL/GenBank/DDBJ databases">
        <title>Plant Genome Project.</title>
        <authorList>
            <person name="Zhang R.-G."/>
        </authorList>
    </citation>
    <scope>NUCLEOTIDE SEQUENCE</scope>
    <source>
        <strain evidence="1">AT1</strain>
    </source>
</reference>